<comment type="caution">
    <text evidence="5">The sequence shown here is derived from an EMBL/GenBank/DDBJ whole genome shotgun (WGS) entry which is preliminary data.</text>
</comment>
<keyword evidence="2" id="KW-0012">Acyltransferase</keyword>
<dbReference type="InterPro" id="IPR000182">
    <property type="entry name" value="GNAT_dom"/>
</dbReference>
<dbReference type="EMBL" id="JYJG01000049">
    <property type="protein sequence ID" value="KJK50801.1"/>
    <property type="molecule type" value="Genomic_DNA"/>
</dbReference>
<reference evidence="5 6" key="1">
    <citation type="submission" date="2015-02" db="EMBL/GenBank/DDBJ databases">
        <authorList>
            <person name="Ju K.-S."/>
            <person name="Doroghazi J.R."/>
            <person name="Metcalf W."/>
        </authorList>
    </citation>
    <scope>NUCLEOTIDE SEQUENCE [LARGE SCALE GENOMIC DNA]</scope>
    <source>
        <strain evidence="5 6">NRRL B-16140</strain>
    </source>
</reference>
<proteinExistence type="predicted"/>
<feature type="domain" description="N-acetyltransferase" evidence="4">
    <location>
        <begin position="3"/>
        <end position="153"/>
    </location>
</feature>
<dbReference type="GO" id="GO:0016747">
    <property type="term" value="F:acyltransferase activity, transferring groups other than amino-acyl groups"/>
    <property type="evidence" value="ECO:0007669"/>
    <property type="project" value="InterPro"/>
</dbReference>
<dbReference type="AlphaFoldDB" id="A0A0F0H7F5"/>
<evidence type="ECO:0000256" key="1">
    <source>
        <dbReference type="ARBA" id="ARBA00022679"/>
    </source>
</evidence>
<gene>
    <name evidence="5" type="ORF">UK23_09015</name>
</gene>
<dbReference type="Pfam" id="PF13302">
    <property type="entry name" value="Acetyltransf_3"/>
    <property type="match status" value="1"/>
</dbReference>
<organism evidence="5 6">
    <name type="scientific">Lentzea aerocolonigenes</name>
    <name type="common">Lechevalieria aerocolonigenes</name>
    <name type="synonym">Saccharothrix aerocolonigenes</name>
    <dbReference type="NCBI Taxonomy" id="68170"/>
    <lineage>
        <taxon>Bacteria</taxon>
        <taxon>Bacillati</taxon>
        <taxon>Actinomycetota</taxon>
        <taxon>Actinomycetes</taxon>
        <taxon>Pseudonocardiales</taxon>
        <taxon>Pseudonocardiaceae</taxon>
        <taxon>Lentzea</taxon>
    </lineage>
</organism>
<dbReference type="PANTHER" id="PTHR43877">
    <property type="entry name" value="AMINOALKYLPHOSPHONATE N-ACETYLTRANSFERASE-RELATED-RELATED"/>
    <property type="match status" value="1"/>
</dbReference>
<keyword evidence="1" id="KW-0808">Transferase</keyword>
<evidence type="ECO:0000256" key="3">
    <source>
        <dbReference type="SAM" id="MobiDB-lite"/>
    </source>
</evidence>
<dbReference type="CDD" id="cd04301">
    <property type="entry name" value="NAT_SF"/>
    <property type="match status" value="1"/>
</dbReference>
<evidence type="ECO:0000259" key="4">
    <source>
        <dbReference type="PROSITE" id="PS51186"/>
    </source>
</evidence>
<keyword evidence="6" id="KW-1185">Reference proteome</keyword>
<feature type="region of interest" description="Disordered" evidence="3">
    <location>
        <begin position="146"/>
        <end position="167"/>
    </location>
</feature>
<feature type="compositionally biased region" description="Low complexity" evidence="3">
    <location>
        <begin position="153"/>
        <end position="167"/>
    </location>
</feature>
<dbReference type="RefSeq" id="WP_045310952.1">
    <property type="nucleotide sequence ID" value="NZ_JYJG01000049.1"/>
</dbReference>
<dbReference type="SUPFAM" id="SSF55729">
    <property type="entry name" value="Acyl-CoA N-acyltransferases (Nat)"/>
    <property type="match status" value="1"/>
</dbReference>
<dbReference type="Proteomes" id="UP000033393">
    <property type="component" value="Unassembled WGS sequence"/>
</dbReference>
<protein>
    <recommendedName>
        <fullName evidence="4">N-acetyltransferase domain-containing protein</fullName>
    </recommendedName>
</protein>
<dbReference type="Gene3D" id="3.40.630.30">
    <property type="match status" value="1"/>
</dbReference>
<evidence type="ECO:0000313" key="5">
    <source>
        <dbReference type="EMBL" id="KJK50801.1"/>
    </source>
</evidence>
<evidence type="ECO:0000313" key="6">
    <source>
        <dbReference type="Proteomes" id="UP000033393"/>
    </source>
</evidence>
<dbReference type="STRING" id="68170.GCA_000974445_08136"/>
<dbReference type="PROSITE" id="PS51186">
    <property type="entry name" value="GNAT"/>
    <property type="match status" value="1"/>
</dbReference>
<name>A0A0F0H7F5_LENAE</name>
<accession>A0A0F0H7F5</accession>
<evidence type="ECO:0000256" key="2">
    <source>
        <dbReference type="ARBA" id="ARBA00023315"/>
    </source>
</evidence>
<dbReference type="InterPro" id="IPR016181">
    <property type="entry name" value="Acyl_CoA_acyltransferase"/>
</dbReference>
<dbReference type="OrthoDB" id="5637267at2"/>
<dbReference type="InterPro" id="IPR050832">
    <property type="entry name" value="Bact_Acetyltransf"/>
</dbReference>
<sequence length="167" mass="18507">MRLTLRDFTPADEPEVLRLFSDCDDWFQAATGHPSGPGDVQSLFYALPDGAVDEQKHLLVAEAQGMIGFVDLVLDHPEKGHASIGFFLVPKDLRRWGIGREMVRAITERYPAITHFHVRLDDFQPGQEFLKAMGFALNGQGACWRSRRGPTAGSRPGSRGRCGSVRA</sequence>